<dbReference type="GO" id="GO:0016020">
    <property type="term" value="C:membrane"/>
    <property type="evidence" value="ECO:0007669"/>
    <property type="project" value="UniProtKB-SubCell"/>
</dbReference>
<feature type="transmembrane region" description="Helical" evidence="7">
    <location>
        <begin position="61"/>
        <end position="85"/>
    </location>
</feature>
<keyword evidence="4 7" id="KW-1133">Transmembrane helix</keyword>
<comment type="subcellular location">
    <subcellularLocation>
        <location evidence="1">Membrane</location>
        <topology evidence="1">Multi-pass membrane protein</topology>
    </subcellularLocation>
</comment>
<feature type="transmembrane region" description="Helical" evidence="7">
    <location>
        <begin position="320"/>
        <end position="341"/>
    </location>
</feature>
<feature type="transmembrane region" description="Helical" evidence="7">
    <location>
        <begin position="460"/>
        <end position="480"/>
    </location>
</feature>
<evidence type="ECO:0000256" key="3">
    <source>
        <dbReference type="ARBA" id="ARBA00022692"/>
    </source>
</evidence>
<evidence type="ECO:0000256" key="5">
    <source>
        <dbReference type="ARBA" id="ARBA00023136"/>
    </source>
</evidence>
<dbReference type="Proteomes" id="UP000193986">
    <property type="component" value="Unassembled WGS sequence"/>
</dbReference>
<dbReference type="InterPro" id="IPR020846">
    <property type="entry name" value="MFS_dom"/>
</dbReference>
<keyword evidence="5 7" id="KW-0472">Membrane</keyword>
<evidence type="ECO:0000256" key="4">
    <source>
        <dbReference type="ARBA" id="ARBA00022989"/>
    </source>
</evidence>
<feature type="transmembrane region" description="Helical" evidence="7">
    <location>
        <begin position="393"/>
        <end position="411"/>
    </location>
</feature>
<organism evidence="9 10">
    <name type="scientific">Naematelia encephala</name>
    <dbReference type="NCBI Taxonomy" id="71784"/>
    <lineage>
        <taxon>Eukaryota</taxon>
        <taxon>Fungi</taxon>
        <taxon>Dikarya</taxon>
        <taxon>Basidiomycota</taxon>
        <taxon>Agaricomycotina</taxon>
        <taxon>Tremellomycetes</taxon>
        <taxon>Tremellales</taxon>
        <taxon>Naemateliaceae</taxon>
        <taxon>Naematelia</taxon>
    </lineage>
</organism>
<dbReference type="EMBL" id="MCFC01000008">
    <property type="protein sequence ID" value="ORY32785.1"/>
    <property type="molecule type" value="Genomic_DNA"/>
</dbReference>
<dbReference type="InParanoid" id="A0A1Y2BFB9"/>
<feature type="transmembrane region" description="Helical" evidence="7">
    <location>
        <begin position="127"/>
        <end position="145"/>
    </location>
</feature>
<reference evidence="9 10" key="1">
    <citation type="submission" date="2016-07" db="EMBL/GenBank/DDBJ databases">
        <title>Pervasive Adenine N6-methylation of Active Genes in Fungi.</title>
        <authorList>
            <consortium name="DOE Joint Genome Institute"/>
            <person name="Mondo S.J."/>
            <person name="Dannebaum R.O."/>
            <person name="Kuo R.C."/>
            <person name="Labutti K."/>
            <person name="Haridas S."/>
            <person name="Kuo A."/>
            <person name="Salamov A."/>
            <person name="Ahrendt S.R."/>
            <person name="Lipzen A."/>
            <person name="Sullivan W."/>
            <person name="Andreopoulos W.B."/>
            <person name="Clum A."/>
            <person name="Lindquist E."/>
            <person name="Daum C."/>
            <person name="Ramamoorthy G.K."/>
            <person name="Gryganskyi A."/>
            <person name="Culley D."/>
            <person name="Magnuson J.K."/>
            <person name="James T.Y."/>
            <person name="O'Malley M.A."/>
            <person name="Stajich J.E."/>
            <person name="Spatafora J.W."/>
            <person name="Visel A."/>
            <person name="Grigoriev I.V."/>
        </authorList>
    </citation>
    <scope>NUCLEOTIDE SEQUENCE [LARGE SCALE GENOMIC DNA]</scope>
    <source>
        <strain evidence="9 10">68-887.2</strain>
    </source>
</reference>
<feature type="transmembrane region" description="Helical" evidence="7">
    <location>
        <begin position="189"/>
        <end position="211"/>
    </location>
</feature>
<name>A0A1Y2BFB9_9TREE</name>
<dbReference type="AlphaFoldDB" id="A0A1Y2BFB9"/>
<dbReference type="PANTHER" id="PTHR42718:SF9">
    <property type="entry name" value="MAJOR FACILITATOR SUPERFAMILY MULTIDRUG TRANSPORTER MFSC"/>
    <property type="match status" value="1"/>
</dbReference>
<feature type="transmembrane region" description="Helical" evidence="7">
    <location>
        <begin position="423"/>
        <end position="448"/>
    </location>
</feature>
<sequence length="548" mass="58364">MSTATLNEASQAQPASMSPKGSVAPEMVDKEAQLDAEKAKAHEGHGEKHPLAQLGTVRKNVLLAIFAVATFVDVCNVSGVAIAVAKIGIDTGLGVSQLVWIITSYSLCFSAFLLFAGRLADLFPAEIVFEAGFIGLGIFSLVNSFVTSNKYGFLIIRGLAGICGAHTIPSSYHLLVHMFPDPVEQQGKLALLGLSGASGNVLGLVLAGLTMLASYPWFFRLMAIICLSFSALTLVILPYNGSSYSASGDKTPRWKRLDIAGVVIMMGALICFILSLTQGPIDGWNAASFIAPFILSFPLAIGFFFWESKIPAKSAVLPSSVWKITNIFISSLAILFPFAFWATSQLQLATFWQDVLGWRPIHVAAAMLPQGIIALMTGAAAQFIPAIIGKPRIFIPVGATMIIVADILLVYSNGGRGMDYWRFIFPSHLLGSCGAVLAYFGASINLITYCPDSMSGVAGAWTQVVAQIGGAICLAVQAGLQTDDLADWKKSSGRGFWFMVAWTAILAITYAVLYKQPGTPAEEHAAAMQRIRESNGDDGMIGDTPVSA</sequence>
<dbReference type="InterPro" id="IPR011701">
    <property type="entry name" value="MFS"/>
</dbReference>
<feature type="transmembrane region" description="Helical" evidence="7">
    <location>
        <begin position="289"/>
        <end position="308"/>
    </location>
</feature>
<feature type="transmembrane region" description="Helical" evidence="7">
    <location>
        <begin position="151"/>
        <end position="168"/>
    </location>
</feature>
<feature type="transmembrane region" description="Helical" evidence="7">
    <location>
        <begin position="361"/>
        <end position="381"/>
    </location>
</feature>
<keyword evidence="10" id="KW-1185">Reference proteome</keyword>
<dbReference type="Gene3D" id="1.20.1250.20">
    <property type="entry name" value="MFS general substrate transporter like domains"/>
    <property type="match status" value="1"/>
</dbReference>
<evidence type="ECO:0000256" key="1">
    <source>
        <dbReference type="ARBA" id="ARBA00004141"/>
    </source>
</evidence>
<keyword evidence="3 7" id="KW-0812">Transmembrane</keyword>
<proteinExistence type="predicted"/>
<feature type="transmembrane region" description="Helical" evidence="7">
    <location>
        <begin position="97"/>
        <end position="115"/>
    </location>
</feature>
<dbReference type="Pfam" id="PF07690">
    <property type="entry name" value="MFS_1"/>
    <property type="match status" value="1"/>
</dbReference>
<gene>
    <name evidence="9" type="ORF">BCR39DRAFT_521546</name>
</gene>
<feature type="domain" description="Major facilitator superfamily (MFS) profile" evidence="8">
    <location>
        <begin position="62"/>
        <end position="518"/>
    </location>
</feature>
<evidence type="ECO:0000313" key="9">
    <source>
        <dbReference type="EMBL" id="ORY32785.1"/>
    </source>
</evidence>
<dbReference type="SUPFAM" id="SSF103473">
    <property type="entry name" value="MFS general substrate transporter"/>
    <property type="match status" value="1"/>
</dbReference>
<feature type="compositionally biased region" description="Polar residues" evidence="6">
    <location>
        <begin position="1"/>
        <end position="16"/>
    </location>
</feature>
<evidence type="ECO:0000256" key="6">
    <source>
        <dbReference type="SAM" id="MobiDB-lite"/>
    </source>
</evidence>
<evidence type="ECO:0000256" key="2">
    <source>
        <dbReference type="ARBA" id="ARBA00022448"/>
    </source>
</evidence>
<dbReference type="OrthoDB" id="440755at2759"/>
<dbReference type="GO" id="GO:0022857">
    <property type="term" value="F:transmembrane transporter activity"/>
    <property type="evidence" value="ECO:0007669"/>
    <property type="project" value="InterPro"/>
</dbReference>
<protein>
    <submittedName>
        <fullName evidence="9">Major facilitator superfamily domain-containing protein</fullName>
    </submittedName>
</protein>
<keyword evidence="2" id="KW-0813">Transport</keyword>
<dbReference type="PROSITE" id="PS50850">
    <property type="entry name" value="MFS"/>
    <property type="match status" value="1"/>
</dbReference>
<comment type="caution">
    <text evidence="9">The sequence shown here is derived from an EMBL/GenBank/DDBJ whole genome shotgun (WGS) entry which is preliminary data.</text>
</comment>
<evidence type="ECO:0000313" key="10">
    <source>
        <dbReference type="Proteomes" id="UP000193986"/>
    </source>
</evidence>
<evidence type="ECO:0000259" key="8">
    <source>
        <dbReference type="PROSITE" id="PS50850"/>
    </source>
</evidence>
<accession>A0A1Y2BFB9</accession>
<feature type="region of interest" description="Disordered" evidence="6">
    <location>
        <begin position="1"/>
        <end position="23"/>
    </location>
</feature>
<feature type="transmembrane region" description="Helical" evidence="7">
    <location>
        <begin position="217"/>
        <end position="237"/>
    </location>
</feature>
<feature type="transmembrane region" description="Helical" evidence="7">
    <location>
        <begin position="257"/>
        <end position="277"/>
    </location>
</feature>
<feature type="transmembrane region" description="Helical" evidence="7">
    <location>
        <begin position="495"/>
        <end position="514"/>
    </location>
</feature>
<dbReference type="PANTHER" id="PTHR42718">
    <property type="entry name" value="MAJOR FACILITATOR SUPERFAMILY MULTIDRUG TRANSPORTER MFSC"/>
    <property type="match status" value="1"/>
</dbReference>
<dbReference type="InterPro" id="IPR036259">
    <property type="entry name" value="MFS_trans_sf"/>
</dbReference>
<evidence type="ECO:0000256" key="7">
    <source>
        <dbReference type="SAM" id="Phobius"/>
    </source>
</evidence>